<dbReference type="PANTHER" id="PTHR43762">
    <property type="entry name" value="L-GULONOLACTONE OXIDASE"/>
    <property type="match status" value="1"/>
</dbReference>
<name>A0A126UX39_9RHOB</name>
<organism evidence="3 4">
    <name type="scientific">Falsihalocynthiibacter arcticus</name>
    <dbReference type="NCBI Taxonomy" id="1579316"/>
    <lineage>
        <taxon>Bacteria</taxon>
        <taxon>Pseudomonadati</taxon>
        <taxon>Pseudomonadota</taxon>
        <taxon>Alphaproteobacteria</taxon>
        <taxon>Rhodobacterales</taxon>
        <taxon>Roseobacteraceae</taxon>
        <taxon>Falsihalocynthiibacter</taxon>
    </lineage>
</organism>
<dbReference type="PANTHER" id="PTHR43762:SF1">
    <property type="entry name" value="D-ARABINONO-1,4-LACTONE OXIDASE"/>
    <property type="match status" value="1"/>
</dbReference>
<dbReference type="Gene3D" id="3.30.465.10">
    <property type="match status" value="1"/>
</dbReference>
<dbReference type="EMBL" id="CP014327">
    <property type="protein sequence ID" value="AML50285.1"/>
    <property type="molecule type" value="Genomic_DNA"/>
</dbReference>
<keyword evidence="1" id="KW-0274">FAD</keyword>
<gene>
    <name evidence="3" type="ORF">RC74_02495</name>
</gene>
<reference evidence="3 4" key="1">
    <citation type="submission" date="2016-02" db="EMBL/GenBank/DDBJ databases">
        <title>Complete genome sequence of Halocynthiibacter arcticus PAMC 20958t from arctic marine sediment.</title>
        <authorList>
            <person name="Lee Y.M."/>
            <person name="Baek K."/>
            <person name="Lee H.K."/>
            <person name="Shin S.C."/>
        </authorList>
    </citation>
    <scope>NUCLEOTIDE SEQUENCE [LARGE SCALE GENOMIC DNA]</scope>
    <source>
        <strain evidence="3">PAMC 20958</strain>
    </source>
</reference>
<dbReference type="OrthoDB" id="143770at2"/>
<evidence type="ECO:0000313" key="3">
    <source>
        <dbReference type="EMBL" id="AML50285.1"/>
    </source>
</evidence>
<keyword evidence="4" id="KW-1185">Reference proteome</keyword>
<accession>A0A126UX39</accession>
<dbReference type="STRING" id="1579316.RC74_02495"/>
<dbReference type="KEGG" id="hat:RC74_02495"/>
<sequence>MRWKSEKVSGWGRVLSASSEVARPERMHAFETLSEGDLAPAFGNCRSYGDAPLNNNGRSIDMTRLDRILEFDAETGILEVEAGCRLGELTRLFAPQGWLPAVLPGTGFATIGGAIAMDVHGKNHHVAGSFGQHVVSITLLVDGKKKTISPKNNASLFKATLGGLGQTGIILSAKITMLPCKGDVIMVTERRVDGFDEFLSLLDTSSATYTVGWIDATAKGNALGRGILEEGETGSGLVPARQKSKSIPFNAPSFALSPLTVRLFNKLYFKRVPDHGRTLVKPITDFFFPLDRIHDWNKLYGKRGFHQFQCVVPIDQAPALREMLTQIAHSGLASPLAVLKRMGEGSEGFMSFPMEGYALAVDFPNTEAARVLIPRLEKLTAEAGGRIYLAKDSMSSGVRIRSMYPDYEKWRDEVEKSDPNGALKTDLIRRLELRSTK</sequence>
<dbReference type="InterPro" id="IPR036318">
    <property type="entry name" value="FAD-bd_PCMH-like_sf"/>
</dbReference>
<evidence type="ECO:0000256" key="1">
    <source>
        <dbReference type="ARBA" id="ARBA00022827"/>
    </source>
</evidence>
<evidence type="ECO:0000259" key="2">
    <source>
        <dbReference type="PROSITE" id="PS51387"/>
    </source>
</evidence>
<protein>
    <submittedName>
        <fullName evidence="3">FAD-linked oxidase</fullName>
    </submittedName>
</protein>
<dbReference type="GO" id="GO:0016899">
    <property type="term" value="F:oxidoreductase activity, acting on the CH-OH group of donors, oxygen as acceptor"/>
    <property type="evidence" value="ECO:0007669"/>
    <property type="project" value="InterPro"/>
</dbReference>
<dbReference type="InterPro" id="IPR006094">
    <property type="entry name" value="Oxid_FAD_bind_N"/>
</dbReference>
<feature type="domain" description="FAD-binding PCMH-type" evidence="2">
    <location>
        <begin position="14"/>
        <end position="180"/>
    </location>
</feature>
<dbReference type="InterPro" id="IPR010031">
    <property type="entry name" value="FAD_lactone_oxidase-like"/>
</dbReference>
<dbReference type="InterPro" id="IPR016166">
    <property type="entry name" value="FAD-bd_PCMH"/>
</dbReference>
<dbReference type="PROSITE" id="PS51387">
    <property type="entry name" value="FAD_PCMH"/>
    <property type="match status" value="1"/>
</dbReference>
<dbReference type="SUPFAM" id="SSF56176">
    <property type="entry name" value="FAD-binding/transporter-associated domain-like"/>
    <property type="match status" value="1"/>
</dbReference>
<proteinExistence type="predicted"/>
<keyword evidence="1" id="KW-0285">Flavoprotein</keyword>
<dbReference type="GO" id="GO:0071949">
    <property type="term" value="F:FAD binding"/>
    <property type="evidence" value="ECO:0007669"/>
    <property type="project" value="InterPro"/>
</dbReference>
<evidence type="ECO:0000313" key="4">
    <source>
        <dbReference type="Proteomes" id="UP000070371"/>
    </source>
</evidence>
<dbReference type="RefSeq" id="WP_039001479.1">
    <property type="nucleotide sequence ID" value="NZ_CP014327.1"/>
</dbReference>
<dbReference type="InterPro" id="IPR016169">
    <property type="entry name" value="FAD-bd_PCMH_sub2"/>
</dbReference>
<dbReference type="Pfam" id="PF01565">
    <property type="entry name" value="FAD_binding_4"/>
    <property type="match status" value="1"/>
</dbReference>
<dbReference type="AlphaFoldDB" id="A0A126UX39"/>
<dbReference type="Proteomes" id="UP000070371">
    <property type="component" value="Chromosome"/>
</dbReference>